<name>A0ABU1G152_9GAMM</name>
<sequence>MIKPRSWLPIPLLSLLLLVVWLLLVRSLAIGHLLLGGLLAVAIPLFTYRFWDVQPDVKRPWLLLRFVARVLGDIIVANFQVAWLIVNPWQRTRPHFVEYPLMLEERFTITLLANTISLTPGTVSANLRMDGRTLLIHALDVKDEDALIAQIRDRYERPLKEIYEC</sequence>
<evidence type="ECO:0000313" key="9">
    <source>
        <dbReference type="Proteomes" id="UP001264519"/>
    </source>
</evidence>
<dbReference type="EMBL" id="JARWAK010000005">
    <property type="protein sequence ID" value="MDR5866604.1"/>
    <property type="molecule type" value="Genomic_DNA"/>
</dbReference>
<dbReference type="InterPro" id="IPR002758">
    <property type="entry name" value="Cation_antiport_E"/>
</dbReference>
<organism evidence="8 9">
    <name type="scientific">Halomonas koreensis</name>
    <dbReference type="NCBI Taxonomy" id="245385"/>
    <lineage>
        <taxon>Bacteria</taxon>
        <taxon>Pseudomonadati</taxon>
        <taxon>Pseudomonadota</taxon>
        <taxon>Gammaproteobacteria</taxon>
        <taxon>Oceanospirillales</taxon>
        <taxon>Halomonadaceae</taxon>
        <taxon>Halomonas</taxon>
    </lineage>
</organism>
<evidence type="ECO:0000313" key="8">
    <source>
        <dbReference type="EMBL" id="MDR5866604.1"/>
    </source>
</evidence>
<protein>
    <submittedName>
        <fullName evidence="8">Na+/H+ antiporter subunit E</fullName>
    </submittedName>
</protein>
<comment type="similarity">
    <text evidence="2">Belongs to the CPA3 antiporters (TC 2.A.63) subunit E family.</text>
</comment>
<evidence type="ECO:0000256" key="6">
    <source>
        <dbReference type="ARBA" id="ARBA00023136"/>
    </source>
</evidence>
<dbReference type="PANTHER" id="PTHR34584:SF1">
    <property type="entry name" value="NA(+)_H(+) ANTIPORTER SUBUNIT E1"/>
    <property type="match status" value="1"/>
</dbReference>
<proteinExistence type="inferred from homology"/>
<dbReference type="PANTHER" id="PTHR34584">
    <property type="entry name" value="NA(+)/H(+) ANTIPORTER SUBUNIT E1"/>
    <property type="match status" value="1"/>
</dbReference>
<dbReference type="PIRSF" id="PIRSF019239">
    <property type="entry name" value="MrpE"/>
    <property type="match status" value="1"/>
</dbReference>
<accession>A0ABU1G152</accession>
<feature type="transmembrane region" description="Helical" evidence="7">
    <location>
        <begin position="63"/>
        <end position="86"/>
    </location>
</feature>
<dbReference type="RefSeq" id="WP_309652206.1">
    <property type="nucleotide sequence ID" value="NZ_JARWAK010000005.1"/>
</dbReference>
<keyword evidence="6 7" id="KW-0472">Membrane</keyword>
<feature type="transmembrane region" description="Helical" evidence="7">
    <location>
        <begin position="7"/>
        <end position="24"/>
    </location>
</feature>
<evidence type="ECO:0000256" key="3">
    <source>
        <dbReference type="ARBA" id="ARBA00022475"/>
    </source>
</evidence>
<evidence type="ECO:0000256" key="1">
    <source>
        <dbReference type="ARBA" id="ARBA00004651"/>
    </source>
</evidence>
<keyword evidence="5 7" id="KW-1133">Transmembrane helix</keyword>
<keyword evidence="9" id="KW-1185">Reference proteome</keyword>
<comment type="caution">
    <text evidence="8">The sequence shown here is derived from an EMBL/GenBank/DDBJ whole genome shotgun (WGS) entry which is preliminary data.</text>
</comment>
<evidence type="ECO:0000256" key="5">
    <source>
        <dbReference type="ARBA" id="ARBA00022989"/>
    </source>
</evidence>
<dbReference type="Proteomes" id="UP001264519">
    <property type="component" value="Unassembled WGS sequence"/>
</dbReference>
<dbReference type="Pfam" id="PF01899">
    <property type="entry name" value="MNHE"/>
    <property type="match status" value="1"/>
</dbReference>
<keyword evidence="4 7" id="KW-0812">Transmembrane</keyword>
<dbReference type="NCBIfam" id="NF006518">
    <property type="entry name" value="PRK08965.1-2"/>
    <property type="match status" value="1"/>
</dbReference>
<evidence type="ECO:0000256" key="7">
    <source>
        <dbReference type="SAM" id="Phobius"/>
    </source>
</evidence>
<evidence type="ECO:0000256" key="4">
    <source>
        <dbReference type="ARBA" id="ARBA00022692"/>
    </source>
</evidence>
<gene>
    <name evidence="8" type="ORF">QC818_07360</name>
</gene>
<reference evidence="8 9" key="1">
    <citation type="submission" date="2023-04" db="EMBL/GenBank/DDBJ databases">
        <title>A long-awaited taxogenomic arrangement of the family Halomonadaceae.</title>
        <authorList>
            <person name="De La Haba R."/>
            <person name="Chuvochina M."/>
            <person name="Wittouck S."/>
            <person name="Arahal D.R."/>
            <person name="Sanchez-Porro C."/>
            <person name="Hugenholtz P."/>
            <person name="Ventosa A."/>
        </authorList>
    </citation>
    <scope>NUCLEOTIDE SEQUENCE [LARGE SCALE GENOMIC DNA]</scope>
    <source>
        <strain evidence="8 9">DSM 23530</strain>
    </source>
</reference>
<keyword evidence="3" id="KW-1003">Cell membrane</keyword>
<comment type="subcellular location">
    <subcellularLocation>
        <location evidence="1">Cell membrane</location>
        <topology evidence="1">Multi-pass membrane protein</topology>
    </subcellularLocation>
</comment>
<evidence type="ECO:0000256" key="2">
    <source>
        <dbReference type="ARBA" id="ARBA00006228"/>
    </source>
</evidence>
<feature type="transmembrane region" description="Helical" evidence="7">
    <location>
        <begin position="30"/>
        <end position="51"/>
    </location>
</feature>